<gene>
    <name evidence="4" type="ORF">PL9214291396</name>
</gene>
<dbReference type="InterPro" id="IPR043128">
    <property type="entry name" value="Rev_trsase/Diguanyl_cyclase"/>
</dbReference>
<dbReference type="InterPro" id="IPR029787">
    <property type="entry name" value="Nucleotide_cyclase"/>
</dbReference>
<evidence type="ECO:0000313" key="5">
    <source>
        <dbReference type="Proteomes" id="UP000184315"/>
    </source>
</evidence>
<keyword evidence="1" id="KW-0597">Phosphoprotein</keyword>
<feature type="domain" description="Response regulatory" evidence="2">
    <location>
        <begin position="12"/>
        <end position="128"/>
    </location>
</feature>
<protein>
    <submittedName>
        <fullName evidence="4">Response regulator receiver modulated diguanylate cyclase</fullName>
    </submittedName>
</protein>
<dbReference type="InterPro" id="IPR000160">
    <property type="entry name" value="GGDEF_dom"/>
</dbReference>
<dbReference type="EMBL" id="CZDF01000132">
    <property type="protein sequence ID" value="CUR31803.1"/>
    <property type="molecule type" value="Genomic_DNA"/>
</dbReference>
<dbReference type="InterPro" id="IPR001789">
    <property type="entry name" value="Sig_transdc_resp-reg_receiver"/>
</dbReference>
<name>A0A1J1LH53_9CYAN</name>
<evidence type="ECO:0000256" key="1">
    <source>
        <dbReference type="PROSITE-ProRule" id="PRU00169"/>
    </source>
</evidence>
<dbReference type="InterPro" id="IPR050469">
    <property type="entry name" value="Diguanylate_Cyclase"/>
</dbReference>
<dbReference type="Pfam" id="PF00990">
    <property type="entry name" value="GGDEF"/>
    <property type="match status" value="1"/>
</dbReference>
<dbReference type="SMART" id="SM00448">
    <property type="entry name" value="REC"/>
    <property type="match status" value="1"/>
</dbReference>
<dbReference type="GO" id="GO:0000160">
    <property type="term" value="P:phosphorelay signal transduction system"/>
    <property type="evidence" value="ECO:0007669"/>
    <property type="project" value="InterPro"/>
</dbReference>
<dbReference type="Pfam" id="PF00072">
    <property type="entry name" value="Response_reg"/>
    <property type="match status" value="1"/>
</dbReference>
<dbReference type="RefSeq" id="WP_072718585.1">
    <property type="nucleotide sequence ID" value="NZ_LN889782.1"/>
</dbReference>
<dbReference type="NCBIfam" id="TIGR00254">
    <property type="entry name" value="GGDEF"/>
    <property type="match status" value="1"/>
</dbReference>
<dbReference type="GO" id="GO:0005886">
    <property type="term" value="C:plasma membrane"/>
    <property type="evidence" value="ECO:0007669"/>
    <property type="project" value="TreeGrafter"/>
</dbReference>
<dbReference type="AlphaFoldDB" id="A0A1J1LH53"/>
<dbReference type="Gene3D" id="3.30.70.270">
    <property type="match status" value="1"/>
</dbReference>
<dbReference type="CDD" id="cd01949">
    <property type="entry name" value="GGDEF"/>
    <property type="match status" value="1"/>
</dbReference>
<dbReference type="PROSITE" id="PS50887">
    <property type="entry name" value="GGDEF"/>
    <property type="match status" value="1"/>
</dbReference>
<feature type="domain" description="GGDEF" evidence="3">
    <location>
        <begin position="178"/>
        <end position="311"/>
    </location>
</feature>
<dbReference type="SUPFAM" id="SSF55073">
    <property type="entry name" value="Nucleotide cyclase"/>
    <property type="match status" value="1"/>
</dbReference>
<evidence type="ECO:0000259" key="2">
    <source>
        <dbReference type="PROSITE" id="PS50110"/>
    </source>
</evidence>
<dbReference type="PROSITE" id="PS50110">
    <property type="entry name" value="RESPONSE_REGULATORY"/>
    <property type="match status" value="1"/>
</dbReference>
<feature type="modified residue" description="4-aspartylphosphate" evidence="1">
    <location>
        <position position="61"/>
    </location>
</feature>
<dbReference type="PANTHER" id="PTHR45138:SF9">
    <property type="entry name" value="DIGUANYLATE CYCLASE DGCM-RELATED"/>
    <property type="match status" value="1"/>
</dbReference>
<accession>A0A1J1LH53</accession>
<dbReference type="PANTHER" id="PTHR45138">
    <property type="entry name" value="REGULATORY COMPONENTS OF SENSORY TRANSDUCTION SYSTEM"/>
    <property type="match status" value="1"/>
</dbReference>
<organism evidence="4 5">
    <name type="scientific">Planktothrix tepida PCC 9214</name>
    <dbReference type="NCBI Taxonomy" id="671072"/>
    <lineage>
        <taxon>Bacteria</taxon>
        <taxon>Bacillati</taxon>
        <taxon>Cyanobacteriota</taxon>
        <taxon>Cyanophyceae</taxon>
        <taxon>Oscillatoriophycideae</taxon>
        <taxon>Oscillatoriales</taxon>
        <taxon>Microcoleaceae</taxon>
        <taxon>Planktothrix</taxon>
    </lineage>
</organism>
<dbReference type="InterPro" id="IPR011006">
    <property type="entry name" value="CheY-like_superfamily"/>
</dbReference>
<dbReference type="Proteomes" id="UP000184315">
    <property type="component" value="Unassembled WGS sequence"/>
</dbReference>
<dbReference type="STRING" id="671072.PL9214291396"/>
<dbReference type="Gene3D" id="3.40.50.2300">
    <property type="match status" value="1"/>
</dbReference>
<evidence type="ECO:0000313" key="4">
    <source>
        <dbReference type="EMBL" id="CUR31803.1"/>
    </source>
</evidence>
<sequence>MQLKTFIPENFLILIVDDITQNLKLVGQMLGEVGYNTTFATSGFQALNRLKNNQTDLILLDLMMPEMDGLEVCQVIKNNPQFQDIPIIFLTASHEEESLVNAFEMGAVDFITKPFIKTELLARVKTHLTLKHTTDILKNTLLQLEQLSQLDSLTQILNRRSFFKVAEVEFNRSIQEGKIFSLLILDLDHFKQINDQYGHLMGDRALITFTSVIRNYLREGDYFGRYGGEEFVILLLDTNLEDAVKIAQDICSLIADLSIPTEKENLQMTVSIGIAISEPQDTRIEDILSRADQSLYQAKAQGRNTCFADSLKPG</sequence>
<dbReference type="GO" id="GO:0052621">
    <property type="term" value="F:diguanylate cyclase activity"/>
    <property type="evidence" value="ECO:0007669"/>
    <property type="project" value="TreeGrafter"/>
</dbReference>
<dbReference type="GO" id="GO:1902201">
    <property type="term" value="P:negative regulation of bacterial-type flagellum-dependent cell motility"/>
    <property type="evidence" value="ECO:0007669"/>
    <property type="project" value="TreeGrafter"/>
</dbReference>
<dbReference type="SMART" id="SM00267">
    <property type="entry name" value="GGDEF"/>
    <property type="match status" value="1"/>
</dbReference>
<dbReference type="GO" id="GO:0043709">
    <property type="term" value="P:cell adhesion involved in single-species biofilm formation"/>
    <property type="evidence" value="ECO:0007669"/>
    <property type="project" value="TreeGrafter"/>
</dbReference>
<keyword evidence="5" id="KW-1185">Reference proteome</keyword>
<proteinExistence type="predicted"/>
<reference evidence="5" key="1">
    <citation type="submission" date="2015-10" db="EMBL/GenBank/DDBJ databases">
        <authorList>
            <person name="Regsiter A."/>
            <person name="william w."/>
        </authorList>
    </citation>
    <scope>NUCLEOTIDE SEQUENCE [LARGE SCALE GENOMIC DNA]</scope>
</reference>
<dbReference type="OrthoDB" id="453368at2"/>
<dbReference type="FunFam" id="3.30.70.270:FF:000001">
    <property type="entry name" value="Diguanylate cyclase domain protein"/>
    <property type="match status" value="1"/>
</dbReference>
<evidence type="ECO:0000259" key="3">
    <source>
        <dbReference type="PROSITE" id="PS50887"/>
    </source>
</evidence>
<dbReference type="SUPFAM" id="SSF52172">
    <property type="entry name" value="CheY-like"/>
    <property type="match status" value="1"/>
</dbReference>